<sequence length="284" mass="30593">MLSLMAALAALLCLLLTVAGLFKPALLGQKRRLNAFFIGLYGFLGFSLLGMVPDGKIELSGGLVLLALLAAAHSILLFISHALSVIKMSKEERTRVRPGKAAAGVLALFLAAGAGAWLSRPARFDAPMPPADSANEQREQQPSEQQPAKSLRVLSLAEQCRLEQDIYQQMNQVTDGVMARFGGLLDGQQIDYHQIAEYRFSTVSPAISAASDSMNGLRTSHLDDDVVIRQSASMVQRTYAFVGQLYTFARTGDASALKSARDLLAQAVASHKQARAVCDDSKKN</sequence>
<evidence type="ECO:0000256" key="1">
    <source>
        <dbReference type="SAM" id="MobiDB-lite"/>
    </source>
</evidence>
<proteinExistence type="predicted"/>
<dbReference type="AlphaFoldDB" id="A0A2N3J2X6"/>
<feature type="transmembrane region" description="Helical" evidence="2">
    <location>
        <begin position="101"/>
        <end position="118"/>
    </location>
</feature>
<feature type="transmembrane region" description="Helical" evidence="2">
    <location>
        <begin position="35"/>
        <end position="52"/>
    </location>
</feature>
<gene>
    <name evidence="3" type="ORF">AOX56_12800</name>
</gene>
<dbReference type="RefSeq" id="WP_101316863.1">
    <property type="nucleotide sequence ID" value="NZ_CAWNSS010000028.1"/>
</dbReference>
<protein>
    <submittedName>
        <fullName evidence="3">Uncharacterized protein</fullName>
    </submittedName>
</protein>
<reference evidence="3 4" key="1">
    <citation type="journal article" date="2017" name="Front. Microbiol.">
        <title>Strong Genomic and Phenotypic Heterogeneity in the Aeromonas sobria Species Complex.</title>
        <authorList>
            <person name="Gauthier J."/>
            <person name="Vincent A.T."/>
            <person name="Charette S.J."/>
            <person name="Derome N."/>
        </authorList>
    </citation>
    <scope>NUCLEOTIDE SEQUENCE [LARGE SCALE GENOMIC DNA]</scope>
    <source>
        <strain evidence="3 4">JF2635</strain>
    </source>
</reference>
<accession>A0A2N3J2X6</accession>
<keyword evidence="2" id="KW-0472">Membrane</keyword>
<keyword evidence="2" id="KW-0812">Transmembrane</keyword>
<comment type="caution">
    <text evidence="3">The sequence shown here is derived from an EMBL/GenBank/DDBJ whole genome shotgun (WGS) entry which is preliminary data.</text>
</comment>
<feature type="region of interest" description="Disordered" evidence="1">
    <location>
        <begin position="127"/>
        <end position="149"/>
    </location>
</feature>
<name>A0A2N3J2X6_AERSO</name>
<feature type="transmembrane region" description="Helical" evidence="2">
    <location>
        <begin position="64"/>
        <end position="86"/>
    </location>
</feature>
<evidence type="ECO:0000313" key="4">
    <source>
        <dbReference type="Proteomes" id="UP000233526"/>
    </source>
</evidence>
<dbReference type="Proteomes" id="UP000233526">
    <property type="component" value="Unassembled WGS sequence"/>
</dbReference>
<evidence type="ECO:0000313" key="3">
    <source>
        <dbReference type="EMBL" id="PKQ80127.1"/>
    </source>
</evidence>
<evidence type="ECO:0000256" key="2">
    <source>
        <dbReference type="SAM" id="Phobius"/>
    </source>
</evidence>
<dbReference type="EMBL" id="LJZX01000028">
    <property type="protein sequence ID" value="PKQ80127.1"/>
    <property type="molecule type" value="Genomic_DNA"/>
</dbReference>
<keyword evidence="2" id="KW-1133">Transmembrane helix</keyword>
<organism evidence="3 4">
    <name type="scientific">Aeromonas sobria</name>
    <dbReference type="NCBI Taxonomy" id="646"/>
    <lineage>
        <taxon>Bacteria</taxon>
        <taxon>Pseudomonadati</taxon>
        <taxon>Pseudomonadota</taxon>
        <taxon>Gammaproteobacteria</taxon>
        <taxon>Aeromonadales</taxon>
        <taxon>Aeromonadaceae</taxon>
        <taxon>Aeromonas</taxon>
    </lineage>
</organism>